<comment type="subcellular location">
    <subcellularLocation>
        <location evidence="2">Cytoplasm</location>
    </subcellularLocation>
</comment>
<comment type="caution">
    <text evidence="9">The sequence shown here is derived from an EMBL/GenBank/DDBJ whole genome shotgun (WGS) entry which is preliminary data.</text>
</comment>
<dbReference type="InterPro" id="IPR002114">
    <property type="entry name" value="PTS_HPr_Ser_P_site"/>
</dbReference>
<evidence type="ECO:0000256" key="7">
    <source>
        <dbReference type="ARBA" id="ARBA00022683"/>
    </source>
</evidence>
<dbReference type="InterPro" id="IPR050399">
    <property type="entry name" value="HPr"/>
</dbReference>
<dbReference type="NCBIfam" id="NF010352">
    <property type="entry name" value="PRK13780.1"/>
    <property type="match status" value="1"/>
</dbReference>
<dbReference type="PROSITE" id="PS00589">
    <property type="entry name" value="PTS_HPR_SER"/>
    <property type="match status" value="1"/>
</dbReference>
<dbReference type="CDD" id="cd00367">
    <property type="entry name" value="PTS-HPr_like"/>
    <property type="match status" value="1"/>
</dbReference>
<keyword evidence="6" id="KW-0762">Sugar transport</keyword>
<name>A0ABW5PN23_9BACI</name>
<gene>
    <name evidence="9" type="ORF">ACFSTF_03320</name>
</gene>
<dbReference type="Proteomes" id="UP001597458">
    <property type="component" value="Unassembled WGS sequence"/>
</dbReference>
<comment type="function">
    <text evidence="1">General (non sugar-specific) component of the phosphoenolpyruvate-dependent sugar phosphotransferase system (sugar PTS). This major carbohydrate active-transport system catalyzes the phosphorylation of incoming sugar substrates concomitantly with their translocation across the cell membrane. The phosphoryl group from phosphoenolpyruvate (PEP) is transferred to the phosphoryl carrier protein HPr by enzyme I. Phospho-HPr then transfers it to the PTS EIIA domain.</text>
</comment>
<dbReference type="InterPro" id="IPR035895">
    <property type="entry name" value="HPr-like_sf"/>
</dbReference>
<accession>A0ABW5PN23</accession>
<evidence type="ECO:0000256" key="3">
    <source>
        <dbReference type="ARBA" id="ARBA00010736"/>
    </source>
</evidence>
<comment type="similarity">
    <text evidence="3">Belongs to the HPr family.</text>
</comment>
<evidence type="ECO:0000256" key="5">
    <source>
        <dbReference type="ARBA" id="ARBA00022490"/>
    </source>
</evidence>
<evidence type="ECO:0000256" key="6">
    <source>
        <dbReference type="ARBA" id="ARBA00022597"/>
    </source>
</evidence>
<keyword evidence="5" id="KW-0963">Cytoplasm</keyword>
<keyword evidence="7" id="KW-0598">Phosphotransferase system</keyword>
<reference evidence="10" key="1">
    <citation type="journal article" date="2019" name="Int. J. Syst. Evol. Microbiol.">
        <title>The Global Catalogue of Microorganisms (GCM) 10K type strain sequencing project: providing services to taxonomists for standard genome sequencing and annotation.</title>
        <authorList>
            <consortium name="The Broad Institute Genomics Platform"/>
            <consortium name="The Broad Institute Genome Sequencing Center for Infectious Disease"/>
            <person name="Wu L."/>
            <person name="Ma J."/>
        </authorList>
    </citation>
    <scope>NUCLEOTIDE SEQUENCE [LARGE SCALE GENOMIC DNA]</scope>
    <source>
        <strain evidence="10">TISTR 2241</strain>
    </source>
</reference>
<dbReference type="InterPro" id="IPR000032">
    <property type="entry name" value="HPr-like"/>
</dbReference>
<dbReference type="PROSITE" id="PS00369">
    <property type="entry name" value="PTS_HPR_HIS"/>
    <property type="match status" value="1"/>
</dbReference>
<dbReference type="InterPro" id="IPR001020">
    <property type="entry name" value="PTS_HPr_His_P_site"/>
</dbReference>
<dbReference type="PRINTS" id="PR00107">
    <property type="entry name" value="PHOSPHOCPHPR"/>
</dbReference>
<evidence type="ECO:0000256" key="1">
    <source>
        <dbReference type="ARBA" id="ARBA00003681"/>
    </source>
</evidence>
<feature type="domain" description="HPr" evidence="8">
    <location>
        <begin position="1"/>
        <end position="88"/>
    </location>
</feature>
<dbReference type="PANTHER" id="PTHR33705">
    <property type="entry name" value="PHOSPHOCARRIER PROTEIN HPR"/>
    <property type="match status" value="1"/>
</dbReference>
<dbReference type="RefSeq" id="WP_141189777.1">
    <property type="nucleotide sequence ID" value="NZ_JBHUMR010000007.1"/>
</dbReference>
<evidence type="ECO:0000256" key="2">
    <source>
        <dbReference type="ARBA" id="ARBA00004496"/>
    </source>
</evidence>
<protein>
    <recommendedName>
        <fullName evidence="4">Phosphocarrier protein HPr</fullName>
    </recommendedName>
</protein>
<keyword evidence="10" id="KW-1185">Reference proteome</keyword>
<dbReference type="NCBIfam" id="TIGR01003">
    <property type="entry name" value="PTS_HPr_family"/>
    <property type="match status" value="1"/>
</dbReference>
<evidence type="ECO:0000259" key="8">
    <source>
        <dbReference type="PROSITE" id="PS51350"/>
    </source>
</evidence>
<organism evidence="9 10">
    <name type="scientific">Terrilactibacillus laevilacticus</name>
    <dbReference type="NCBI Taxonomy" id="1380157"/>
    <lineage>
        <taxon>Bacteria</taxon>
        <taxon>Bacillati</taxon>
        <taxon>Bacillota</taxon>
        <taxon>Bacilli</taxon>
        <taxon>Bacillales</taxon>
        <taxon>Bacillaceae</taxon>
        <taxon>Terrilactibacillus</taxon>
    </lineage>
</organism>
<dbReference type="PANTHER" id="PTHR33705:SF2">
    <property type="entry name" value="PHOSPHOCARRIER PROTEIN NPR"/>
    <property type="match status" value="1"/>
</dbReference>
<keyword evidence="6" id="KW-0813">Transport</keyword>
<evidence type="ECO:0000313" key="9">
    <source>
        <dbReference type="EMBL" id="MFD2616345.1"/>
    </source>
</evidence>
<dbReference type="SUPFAM" id="SSF55594">
    <property type="entry name" value="HPr-like"/>
    <property type="match status" value="1"/>
</dbReference>
<dbReference type="Gene3D" id="3.30.1340.10">
    <property type="entry name" value="HPr-like"/>
    <property type="match status" value="1"/>
</dbReference>
<evidence type="ECO:0000256" key="4">
    <source>
        <dbReference type="ARBA" id="ARBA00020422"/>
    </source>
</evidence>
<evidence type="ECO:0000313" key="10">
    <source>
        <dbReference type="Proteomes" id="UP001597458"/>
    </source>
</evidence>
<proteinExistence type="inferred from homology"/>
<dbReference type="Pfam" id="PF00381">
    <property type="entry name" value="PTS-HPr"/>
    <property type="match status" value="1"/>
</dbReference>
<dbReference type="PROSITE" id="PS51350">
    <property type="entry name" value="PTS_HPR_DOM"/>
    <property type="match status" value="1"/>
</dbReference>
<dbReference type="EMBL" id="JBHUMR010000007">
    <property type="protein sequence ID" value="MFD2616345.1"/>
    <property type="molecule type" value="Genomic_DNA"/>
</dbReference>
<sequence length="88" mass="9402">MVEKIFKVTSSAGIHARPATSLVNKASQFNSDLDIEYNGRKANLKSIMGVMAMGIQQGAEVKISAQGSDENEAIQAIEETMKSEGLGE</sequence>